<dbReference type="AGR" id="WB:WBGene00284849"/>
<accession>A0A2K5ATZ2</accession>
<keyword evidence="1" id="KW-1133">Transmembrane helix</keyword>
<dbReference type="InParanoid" id="A0A2K5ATZ2"/>
<dbReference type="KEGG" id="cel:CELE_C03A3.9"/>
<evidence type="ECO:0000313" key="4">
    <source>
        <dbReference type="WormBase" id="C03A3.9"/>
    </source>
</evidence>
<gene>
    <name evidence="2 4" type="ORF">C03A3.9</name>
    <name evidence="2" type="ORF">CELE_C03A3.9</name>
</gene>
<keyword evidence="1" id="KW-0472">Membrane</keyword>
<evidence type="ECO:0000256" key="1">
    <source>
        <dbReference type="SAM" id="Phobius"/>
    </source>
</evidence>
<dbReference type="Bgee" id="WBGene00284849">
    <property type="expression patterns" value="Expressed in embryo and 2 other cell types or tissues"/>
</dbReference>
<dbReference type="AlphaFoldDB" id="A0A2K5ATZ2"/>
<organism evidence="2 3">
    <name type="scientific">Caenorhabditis elegans</name>
    <dbReference type="NCBI Taxonomy" id="6239"/>
    <lineage>
        <taxon>Eukaryota</taxon>
        <taxon>Metazoa</taxon>
        <taxon>Ecdysozoa</taxon>
        <taxon>Nematoda</taxon>
        <taxon>Chromadorea</taxon>
        <taxon>Rhabditida</taxon>
        <taxon>Rhabditina</taxon>
        <taxon>Rhabditomorpha</taxon>
        <taxon>Rhabditoidea</taxon>
        <taxon>Rhabditidae</taxon>
        <taxon>Peloderinae</taxon>
        <taxon>Caenorhabditis</taxon>
    </lineage>
</organism>
<dbReference type="RefSeq" id="NP_001348783.1">
    <property type="nucleotide sequence ID" value="NM_001361819.3"/>
</dbReference>
<reference evidence="2 3" key="1">
    <citation type="journal article" date="1998" name="Science">
        <title>Genome sequence of the nematode C. elegans: a platform for investigating biology.</title>
        <authorList>
            <consortium name="The C. elegans sequencing consortium"/>
            <person name="Sulson J.E."/>
            <person name="Waterston R."/>
        </authorList>
    </citation>
    <scope>NUCLEOTIDE SEQUENCE [LARGE SCALE GENOMIC DNA]</scope>
    <source>
        <strain evidence="2 3">Bristol N2</strain>
    </source>
</reference>
<sequence length="95" mass="10852">MESACAQTGLNISNQGQTMNEASDILSSLFLYFTPLSAMFTELCTIFATVELLCLMYRQLDNLNNSELQKDDDGLVLHKKYYQVDRQSSPFWNNL</sequence>
<dbReference type="Proteomes" id="UP000001940">
    <property type="component" value="Chromosome X"/>
</dbReference>
<dbReference type="GeneID" id="36312781"/>
<dbReference type="WormBase" id="C03A3.9">
    <property type="protein sequence ID" value="CE52594"/>
    <property type="gene ID" value="WBGene00284849"/>
</dbReference>
<evidence type="ECO:0000313" key="3">
    <source>
        <dbReference type="Proteomes" id="UP000001940"/>
    </source>
</evidence>
<keyword evidence="1" id="KW-0812">Transmembrane</keyword>
<feature type="transmembrane region" description="Helical" evidence="1">
    <location>
        <begin position="29"/>
        <end position="55"/>
    </location>
</feature>
<dbReference type="CTD" id="36312781"/>
<proteinExistence type="predicted"/>
<keyword evidence="3" id="KW-1185">Reference proteome</keyword>
<protein>
    <submittedName>
        <fullName evidence="2">Uncharacterized protein</fullName>
    </submittedName>
</protein>
<dbReference type="EMBL" id="BX284606">
    <property type="protein sequence ID" value="SPC48644.1"/>
    <property type="molecule type" value="Genomic_DNA"/>
</dbReference>
<name>A0A2K5ATZ2_CAEEL</name>
<evidence type="ECO:0000313" key="2">
    <source>
        <dbReference type="EMBL" id="SPC48644.1"/>
    </source>
</evidence>
<dbReference type="SMR" id="A0A2K5ATZ2"/>